<accession>A0A1N6Z113</accession>
<dbReference type="AlphaFoldDB" id="A0A1N6Z113"/>
<name>A0A1N6Z113_9BACT</name>
<evidence type="ECO:0008006" key="4">
    <source>
        <dbReference type="Google" id="ProtNLM"/>
    </source>
</evidence>
<evidence type="ECO:0000313" key="3">
    <source>
        <dbReference type="Proteomes" id="UP000185924"/>
    </source>
</evidence>
<proteinExistence type="predicted"/>
<dbReference type="Gene3D" id="2.60.40.1930">
    <property type="match status" value="1"/>
</dbReference>
<dbReference type="STRING" id="1077936.SAMN05421545_2677"/>
<sequence length="812" mass="91551">MINSEHNQPQPGMKRYALRTLLCFALGLAGIGNVSAQSGQANEAVNSLQKHRQASLQEKLYLHIDRPVYACGDEMWFKVYNVDGSLHRPLDMSKVTYVELLDADQKPALQAKVAMKDGAGSGYLQLPTTLKSGNYTVRAYTSWMKNFDPEFYFQQQVTIINTFEQLPKPEAPKAKGYTLQFFPEGGSLLAGVASQVAFKVTESQSGKGTGLGGQIFDQDGNEVATFAPHKFGMGRFTFTPEQDRRYTAKLQLPDGSTLEQTLPQVHERGYTLQLADTTTNYVHIAVHSVGKPDENVYLLGHTRQQVVSSERALLQNGKYVFRINKADLADGITHFTVFNTAGQPVSERLYFKNPSKELALQVAASQSQYSLRDKVSLELQASSQAPANLSLAVYKLDSLQMQPQAHIASYIWLESDLKGSIENPGYYFSKEGQADRLGMDNLMLTHGWSRFTWNEILEKEPAKHAFLPENHGHLLFGKVTHKSSGQAAPGIMTYLASPGKPIRFYNASSNADGRLMFELKDFYGNKDVVLQTDFTKDSTYHFELFSPFSSRYTSRTSSTLQLAESREGDIRERHMQVQVEHAYYGAHRNRFHTPGIDSTAFYGQPSERYLLDDYKRFKVMEEVMREYVQGVQVRLRGRSFHFMVLNRPYKSIFRQNPMVLLDGVPVFNIDKIMAFDPLKVKQLDVIASRFFHGPLAYEGLVSYQTYTGDLAGFDLDPRALMQAYEGLQQKREFYAPAYDTPEQKRSRLADFRNLLHWSPEIRLQPGKGEQVSFYTSDQPGTYLVVVQGLTAAGETGYELLQIRVNGPVAQGQ</sequence>
<gene>
    <name evidence="2" type="ORF">SAMN05421545_2677</name>
</gene>
<protein>
    <recommendedName>
        <fullName evidence="4">MG2 domain-containing protein</fullName>
    </recommendedName>
</protein>
<feature type="signal peptide" evidence="1">
    <location>
        <begin position="1"/>
        <end position="36"/>
    </location>
</feature>
<evidence type="ECO:0000313" key="2">
    <source>
        <dbReference type="EMBL" id="SIR20477.1"/>
    </source>
</evidence>
<dbReference type="EMBL" id="FTNM01000004">
    <property type="protein sequence ID" value="SIR20477.1"/>
    <property type="molecule type" value="Genomic_DNA"/>
</dbReference>
<feature type="chain" id="PRO_5012952685" description="MG2 domain-containing protein" evidence="1">
    <location>
        <begin position="37"/>
        <end position="812"/>
    </location>
</feature>
<evidence type="ECO:0000256" key="1">
    <source>
        <dbReference type="SAM" id="SignalP"/>
    </source>
</evidence>
<keyword evidence="1" id="KW-0732">Signal</keyword>
<dbReference type="Proteomes" id="UP000185924">
    <property type="component" value="Unassembled WGS sequence"/>
</dbReference>
<keyword evidence="3" id="KW-1185">Reference proteome</keyword>
<organism evidence="2 3">
    <name type="scientific">Pontibacter lucknowensis</name>
    <dbReference type="NCBI Taxonomy" id="1077936"/>
    <lineage>
        <taxon>Bacteria</taxon>
        <taxon>Pseudomonadati</taxon>
        <taxon>Bacteroidota</taxon>
        <taxon>Cytophagia</taxon>
        <taxon>Cytophagales</taxon>
        <taxon>Hymenobacteraceae</taxon>
        <taxon>Pontibacter</taxon>
    </lineage>
</organism>
<reference evidence="3" key="1">
    <citation type="submission" date="2017-01" db="EMBL/GenBank/DDBJ databases">
        <authorList>
            <person name="Varghese N."/>
            <person name="Submissions S."/>
        </authorList>
    </citation>
    <scope>NUCLEOTIDE SEQUENCE [LARGE SCALE GENOMIC DNA]</scope>
    <source>
        <strain evidence="3">DM9</strain>
    </source>
</reference>